<evidence type="ECO:0000313" key="15">
    <source>
        <dbReference type="Proteomes" id="UP001209553"/>
    </source>
</evidence>
<dbReference type="InterPro" id="IPR050893">
    <property type="entry name" value="Sugar_PTS"/>
</dbReference>
<protein>
    <recommendedName>
        <fullName evidence="3">Mannitol-specific phosphotransferase enzyme IIA component</fullName>
    </recommendedName>
    <alternativeName>
        <fullName evidence="11">EIIA</fullName>
    </alternativeName>
    <alternativeName>
        <fullName evidence="12">EIII</fullName>
    </alternativeName>
    <alternativeName>
        <fullName evidence="10">PTS system mannitol-specific EIIA component</fullName>
    </alternativeName>
</protein>
<dbReference type="RefSeq" id="WP_262856261.1">
    <property type="nucleotide sequence ID" value="NZ_JAOPKZ010000012.1"/>
</dbReference>
<keyword evidence="8" id="KW-0598">Phosphotransferase system</keyword>
<dbReference type="InterPro" id="IPR016152">
    <property type="entry name" value="PTrfase/Anion_transptr"/>
</dbReference>
<dbReference type="PANTHER" id="PTHR30181">
    <property type="entry name" value="MANNITOL PERMEASE IIC COMPONENT"/>
    <property type="match status" value="1"/>
</dbReference>
<gene>
    <name evidence="14" type="ORF">N9R04_07805</name>
</gene>
<reference evidence="14 15" key="1">
    <citation type="journal article" date="2023" name="Int. J. Syst. Evol. Microbiol.">
        <title>Streptococcus sciuri sp. nov., Staphylococcus marylandisciuri sp. nov. and Staphylococcus americanisciuri sp. nov., isolated from faeces of eastern grey squirrel (Sciurus carolinensis).</title>
        <authorList>
            <person name="Volokhov D.V."/>
            <person name="Zagorodnyaya T.A."/>
            <person name="Furtak V.A."/>
            <person name="Nattanmai G."/>
            <person name="Randall L."/>
            <person name="Jose S."/>
            <person name="Gao Y."/>
            <person name="Eisenberg T."/>
            <person name="Delmonte P."/>
            <person name="Blom J."/>
            <person name="Mitchell K.K."/>
        </authorList>
    </citation>
    <scope>NUCLEOTIDE SEQUENCE [LARGE SCALE GENOMIC DNA]</scope>
    <source>
        <strain evidence="14 15">SQ8-PEA</strain>
    </source>
</reference>
<dbReference type="PANTHER" id="PTHR30181:SF2">
    <property type="entry name" value="PTS SYSTEM MANNITOL-SPECIFIC EIICBA COMPONENT"/>
    <property type="match status" value="1"/>
</dbReference>
<comment type="caution">
    <text evidence="14">The sequence shown here is derived from an EMBL/GenBank/DDBJ whole genome shotgun (WGS) entry which is preliminary data.</text>
</comment>
<dbReference type="Pfam" id="PF00359">
    <property type="entry name" value="PTS_EIIA_2"/>
    <property type="match status" value="1"/>
</dbReference>
<organism evidence="14 15">
    <name type="scientific">Staphylococcus marylandisciuri</name>
    <dbReference type="NCBI Taxonomy" id="2981529"/>
    <lineage>
        <taxon>Bacteria</taxon>
        <taxon>Bacillati</taxon>
        <taxon>Bacillota</taxon>
        <taxon>Bacilli</taxon>
        <taxon>Bacillales</taxon>
        <taxon>Staphylococcaceae</taxon>
        <taxon>Staphylococcus</taxon>
    </lineage>
</organism>
<dbReference type="PROSITE" id="PS00372">
    <property type="entry name" value="PTS_EIIA_TYPE_2_HIS"/>
    <property type="match status" value="1"/>
</dbReference>
<keyword evidence="15" id="KW-1185">Reference proteome</keyword>
<dbReference type="Proteomes" id="UP001209553">
    <property type="component" value="Unassembled WGS sequence"/>
</dbReference>
<evidence type="ECO:0000256" key="7">
    <source>
        <dbReference type="ARBA" id="ARBA00022679"/>
    </source>
</evidence>
<evidence type="ECO:0000256" key="4">
    <source>
        <dbReference type="ARBA" id="ARBA00022448"/>
    </source>
</evidence>
<keyword evidence="7" id="KW-0808">Transferase</keyword>
<keyword evidence="4" id="KW-0813">Transport</keyword>
<name>A0ABT2QRM3_9STAP</name>
<dbReference type="EMBL" id="JAOPKZ010000012">
    <property type="protein sequence ID" value="MCU5746617.1"/>
    <property type="molecule type" value="Genomic_DNA"/>
</dbReference>
<evidence type="ECO:0000256" key="8">
    <source>
        <dbReference type="ARBA" id="ARBA00022683"/>
    </source>
</evidence>
<comment type="function">
    <text evidence="1">The phosphoenolpyruvate-dependent sugar phosphotransferase system (sugar PTS), a major carbohydrate active transport system, catalyzes the phosphorylation of incoming sugar substrates concomitantly with their translocation across the cell membrane. The enzyme II CmtAB PTS system is involved in D-mannitol transport.</text>
</comment>
<proteinExistence type="predicted"/>
<evidence type="ECO:0000256" key="3">
    <source>
        <dbReference type="ARBA" id="ARBA00014783"/>
    </source>
</evidence>
<dbReference type="PROSITE" id="PS51094">
    <property type="entry name" value="PTS_EIIA_TYPE_2"/>
    <property type="match status" value="1"/>
</dbReference>
<evidence type="ECO:0000256" key="12">
    <source>
        <dbReference type="ARBA" id="ARBA00030962"/>
    </source>
</evidence>
<evidence type="ECO:0000256" key="1">
    <source>
        <dbReference type="ARBA" id="ARBA00002434"/>
    </source>
</evidence>
<evidence type="ECO:0000259" key="13">
    <source>
        <dbReference type="PROSITE" id="PS51094"/>
    </source>
</evidence>
<evidence type="ECO:0000256" key="10">
    <source>
        <dbReference type="ARBA" id="ARBA00029908"/>
    </source>
</evidence>
<evidence type="ECO:0000256" key="9">
    <source>
        <dbReference type="ARBA" id="ARBA00022777"/>
    </source>
</evidence>
<evidence type="ECO:0000256" key="2">
    <source>
        <dbReference type="ARBA" id="ARBA00011798"/>
    </source>
</evidence>
<evidence type="ECO:0000256" key="11">
    <source>
        <dbReference type="ARBA" id="ARBA00030956"/>
    </source>
</evidence>
<dbReference type="CDD" id="cd00211">
    <property type="entry name" value="PTS_IIA_fru"/>
    <property type="match status" value="1"/>
</dbReference>
<feature type="domain" description="PTS EIIA type-2" evidence="13">
    <location>
        <begin position="3"/>
        <end position="142"/>
    </location>
</feature>
<accession>A0ABT2QRM3</accession>
<dbReference type="Gene3D" id="3.40.930.10">
    <property type="entry name" value="Mannitol-specific EII, Chain A"/>
    <property type="match status" value="1"/>
</dbReference>
<keyword evidence="6 14" id="KW-0762">Sugar transport</keyword>
<comment type="subunit">
    <text evidence="2">Homodimer or homotrimer. Seems to be a monomer when not phosphorylated.</text>
</comment>
<keyword evidence="9" id="KW-0418">Kinase</keyword>
<dbReference type="SUPFAM" id="SSF55804">
    <property type="entry name" value="Phoshotransferase/anion transport protein"/>
    <property type="match status" value="1"/>
</dbReference>
<dbReference type="InterPro" id="IPR002178">
    <property type="entry name" value="PTS_EIIA_type-2_dom"/>
</dbReference>
<keyword evidence="5" id="KW-0597">Phosphoprotein</keyword>
<evidence type="ECO:0000256" key="6">
    <source>
        <dbReference type="ARBA" id="ARBA00022597"/>
    </source>
</evidence>
<sequence>MSKMFSNENIYINQTIKDQNEAIEKAGQVLVKSGAVTPNYVAAMKEREQLVSTFMGNGLAIPHGTDEAKSEVIHSGLSLLQIPDGIDWNGETVKVVVGIAGKDGEHLDLLSKIAITFSEEENVDRIVNAQSAEEIKQVFEEAEA</sequence>
<evidence type="ECO:0000256" key="5">
    <source>
        <dbReference type="ARBA" id="ARBA00022553"/>
    </source>
</evidence>
<evidence type="ECO:0000313" key="14">
    <source>
        <dbReference type="EMBL" id="MCU5746617.1"/>
    </source>
</evidence>